<evidence type="ECO:0000313" key="4">
    <source>
        <dbReference type="EMBL" id="KAK4034269.1"/>
    </source>
</evidence>
<feature type="region of interest" description="Disordered" evidence="2">
    <location>
        <begin position="184"/>
        <end position="208"/>
    </location>
</feature>
<feature type="compositionally biased region" description="Basic residues" evidence="2">
    <location>
        <begin position="197"/>
        <end position="208"/>
    </location>
</feature>
<keyword evidence="1" id="KW-0862">Zinc</keyword>
<organism evidence="4 5">
    <name type="scientific">Parachaetomium inaequale</name>
    <dbReference type="NCBI Taxonomy" id="2588326"/>
    <lineage>
        <taxon>Eukaryota</taxon>
        <taxon>Fungi</taxon>
        <taxon>Dikarya</taxon>
        <taxon>Ascomycota</taxon>
        <taxon>Pezizomycotina</taxon>
        <taxon>Sordariomycetes</taxon>
        <taxon>Sordariomycetidae</taxon>
        <taxon>Sordariales</taxon>
        <taxon>Chaetomiaceae</taxon>
        <taxon>Parachaetomium</taxon>
    </lineage>
</organism>
<dbReference type="PROSITE" id="PS00028">
    <property type="entry name" value="ZINC_FINGER_C2H2_1"/>
    <property type="match status" value="1"/>
</dbReference>
<feature type="compositionally biased region" description="Basic and acidic residues" evidence="2">
    <location>
        <begin position="184"/>
        <end position="196"/>
    </location>
</feature>
<sequence length="208" mass="23216">MAAPDANDTGIDPDFDARFSHLTMSTAQMDGTAQGATTPSFWSNQDASFSSQAAESGFGFTQQPPMTDDIFAAQINAQQHTLEYGQYPEPSPDQAYWDPDNDPVQPGPSSGPSATDSPLVCPWEGCTNEYGRQCDLDKHMNNHTKRRKCEICGAGGAETKDLNRHMWTHHRDEARRLGLPKEEDQCPRCEYSGRKDNVKRHKDKKGHW</sequence>
<protein>
    <recommendedName>
        <fullName evidence="3">C2H2-type domain-containing protein</fullName>
    </recommendedName>
</protein>
<evidence type="ECO:0000256" key="1">
    <source>
        <dbReference type="PROSITE-ProRule" id="PRU00042"/>
    </source>
</evidence>
<dbReference type="InterPro" id="IPR013087">
    <property type="entry name" value="Znf_C2H2_type"/>
</dbReference>
<feature type="domain" description="C2H2-type" evidence="3">
    <location>
        <begin position="119"/>
        <end position="148"/>
    </location>
</feature>
<dbReference type="GO" id="GO:0008270">
    <property type="term" value="F:zinc ion binding"/>
    <property type="evidence" value="ECO:0007669"/>
    <property type="project" value="UniProtKB-KW"/>
</dbReference>
<dbReference type="Proteomes" id="UP001303115">
    <property type="component" value="Unassembled WGS sequence"/>
</dbReference>
<name>A0AAN6P9K4_9PEZI</name>
<dbReference type="Gene3D" id="3.30.160.60">
    <property type="entry name" value="Classic Zinc Finger"/>
    <property type="match status" value="2"/>
</dbReference>
<feature type="region of interest" description="Disordered" evidence="2">
    <location>
        <begin position="84"/>
        <end position="117"/>
    </location>
</feature>
<gene>
    <name evidence="4" type="ORF">C8A01DRAFT_49324</name>
</gene>
<evidence type="ECO:0000256" key="2">
    <source>
        <dbReference type="SAM" id="MobiDB-lite"/>
    </source>
</evidence>
<reference evidence="5" key="1">
    <citation type="journal article" date="2023" name="Mol. Phylogenet. Evol.">
        <title>Genome-scale phylogeny and comparative genomics of the fungal order Sordariales.</title>
        <authorList>
            <person name="Hensen N."/>
            <person name="Bonometti L."/>
            <person name="Westerberg I."/>
            <person name="Brannstrom I.O."/>
            <person name="Guillou S."/>
            <person name="Cros-Aarteil S."/>
            <person name="Calhoun S."/>
            <person name="Haridas S."/>
            <person name="Kuo A."/>
            <person name="Mondo S."/>
            <person name="Pangilinan J."/>
            <person name="Riley R."/>
            <person name="LaButti K."/>
            <person name="Andreopoulos B."/>
            <person name="Lipzen A."/>
            <person name="Chen C."/>
            <person name="Yan M."/>
            <person name="Daum C."/>
            <person name="Ng V."/>
            <person name="Clum A."/>
            <person name="Steindorff A."/>
            <person name="Ohm R.A."/>
            <person name="Martin F."/>
            <person name="Silar P."/>
            <person name="Natvig D.O."/>
            <person name="Lalanne C."/>
            <person name="Gautier V."/>
            <person name="Ament-Velasquez S.L."/>
            <person name="Kruys A."/>
            <person name="Hutchinson M.I."/>
            <person name="Powell A.J."/>
            <person name="Barry K."/>
            <person name="Miller A.N."/>
            <person name="Grigoriev I.V."/>
            <person name="Debuchy R."/>
            <person name="Gladieux P."/>
            <person name="Hiltunen Thoren M."/>
            <person name="Johannesson H."/>
        </authorList>
    </citation>
    <scope>NUCLEOTIDE SEQUENCE [LARGE SCALE GENOMIC DNA]</scope>
    <source>
        <strain evidence="5">CBS 284.82</strain>
    </source>
</reference>
<accession>A0AAN6P9K4</accession>
<dbReference type="SMART" id="SM00355">
    <property type="entry name" value="ZnF_C2H2"/>
    <property type="match status" value="2"/>
</dbReference>
<dbReference type="PROSITE" id="PS50157">
    <property type="entry name" value="ZINC_FINGER_C2H2_2"/>
    <property type="match status" value="1"/>
</dbReference>
<dbReference type="AlphaFoldDB" id="A0AAN6P9K4"/>
<evidence type="ECO:0000259" key="3">
    <source>
        <dbReference type="PROSITE" id="PS50157"/>
    </source>
</evidence>
<feature type="compositionally biased region" description="Polar residues" evidence="2">
    <location>
        <begin position="107"/>
        <end position="116"/>
    </location>
</feature>
<keyword evidence="5" id="KW-1185">Reference proteome</keyword>
<keyword evidence="1" id="KW-0479">Metal-binding</keyword>
<comment type="caution">
    <text evidence="4">The sequence shown here is derived from an EMBL/GenBank/DDBJ whole genome shotgun (WGS) entry which is preliminary data.</text>
</comment>
<dbReference type="EMBL" id="MU854487">
    <property type="protein sequence ID" value="KAK4034269.1"/>
    <property type="molecule type" value="Genomic_DNA"/>
</dbReference>
<evidence type="ECO:0000313" key="5">
    <source>
        <dbReference type="Proteomes" id="UP001303115"/>
    </source>
</evidence>
<keyword evidence="1" id="KW-0863">Zinc-finger</keyword>
<proteinExistence type="predicted"/>